<dbReference type="Proteomes" id="UP000694414">
    <property type="component" value="Unplaced"/>
</dbReference>
<evidence type="ECO:0000313" key="1">
    <source>
        <dbReference type="Ensembl" id="ENSPSMP00000009397.1"/>
    </source>
</evidence>
<proteinExistence type="predicted"/>
<protein>
    <submittedName>
        <fullName evidence="1">Uncharacterized protein</fullName>
    </submittedName>
</protein>
<sequence length="137" mass="15370">MAAKEPPVTMNSSCDYELWLTCLPYQIVFLQLQVGLMNQNPGKTEKSDSSSLSLLPPQLLPRNLLFCLEGELFLWDGEGSTLGLHLRGFSRTSLTLLPGSQQPQTPGLKQSFCLTLPSSWDYRHVPPGPANFFYIYF</sequence>
<evidence type="ECO:0000313" key="2">
    <source>
        <dbReference type="Proteomes" id="UP000694414"/>
    </source>
</evidence>
<dbReference type="AlphaFoldDB" id="A0A8C8Z6I5"/>
<dbReference type="Ensembl" id="ENSPSMT00000011012.1">
    <property type="protein sequence ID" value="ENSPSMP00000009397.1"/>
    <property type="gene ID" value="ENSPSMG00000006877.1"/>
</dbReference>
<name>A0A8C8Z6I5_PROSS</name>
<reference evidence="1" key="2">
    <citation type="submission" date="2025-09" db="UniProtKB">
        <authorList>
            <consortium name="Ensembl"/>
        </authorList>
    </citation>
    <scope>IDENTIFICATION</scope>
</reference>
<organism evidence="1 2">
    <name type="scientific">Prolemur simus</name>
    <name type="common">Greater bamboo lemur</name>
    <name type="synonym">Hapalemur simus</name>
    <dbReference type="NCBI Taxonomy" id="1328070"/>
    <lineage>
        <taxon>Eukaryota</taxon>
        <taxon>Metazoa</taxon>
        <taxon>Chordata</taxon>
        <taxon>Craniata</taxon>
        <taxon>Vertebrata</taxon>
        <taxon>Euteleostomi</taxon>
        <taxon>Mammalia</taxon>
        <taxon>Eutheria</taxon>
        <taxon>Euarchontoglires</taxon>
        <taxon>Primates</taxon>
        <taxon>Strepsirrhini</taxon>
        <taxon>Lemuriformes</taxon>
        <taxon>Lemuridae</taxon>
        <taxon>Prolemur</taxon>
    </lineage>
</organism>
<dbReference type="PANTHER" id="PTHR46254">
    <property type="entry name" value="PROTEIN GVQW1-RELATED"/>
    <property type="match status" value="1"/>
</dbReference>
<reference evidence="1" key="1">
    <citation type="submission" date="2025-08" db="UniProtKB">
        <authorList>
            <consortium name="Ensembl"/>
        </authorList>
    </citation>
    <scope>IDENTIFICATION</scope>
</reference>
<accession>A0A8C8Z6I5</accession>
<keyword evidence="2" id="KW-1185">Reference proteome</keyword>